<protein>
    <submittedName>
        <fullName evidence="2">CCR4-NOT transcription complex subunit1 NOT1</fullName>
    </submittedName>
</protein>
<sequence>MSKIHRQLSDAGAFSAEPELAFLVDHALEFAFESLQKQLNCPKKTSLRSLNAMAFLFATAAANIDGRPNAVSAQFVVLTFLSKIACGILGELEKENSYANIYGLVFGWFVSFFSETASTPTLDACFESIYTVLAELEPAAVPQFSFVWFDIALSPAVLQHPIRSSCEKTQKHAVRILCMAIEFATKNTLTDHALHLTLIRVLICILRDHPDFFVKHCTELTACMPLEALQIRNIVLSAFPSTYTICGPFEPGLSLETINSSSIHPPIPEDVAKHAKTAQESILAALERLDEVNGPAEHNTVVNQAVVVATTTPSKAGKVHDILFSLLRQAQPRQFYRLISALINNVRYPNTHTLFCTNILFEMFLLDFGDLKKEVAMRAILERLIANRPHPWGVLFLFIELVRSEKYSIADAPFITQKKKVHALFSSIKQTCL</sequence>
<dbReference type="InterPro" id="IPR040398">
    <property type="entry name" value="Not1"/>
</dbReference>
<dbReference type="Pfam" id="PF04054">
    <property type="entry name" value="Not1"/>
    <property type="match status" value="2"/>
</dbReference>
<dbReference type="GO" id="GO:0000288">
    <property type="term" value="P:nuclear-transcribed mRNA catabolic process, deadenylation-dependent decay"/>
    <property type="evidence" value="ECO:0007669"/>
    <property type="project" value="TreeGrafter"/>
</dbReference>
<dbReference type="Gene3D" id="1.25.40.790">
    <property type="match status" value="1"/>
</dbReference>
<evidence type="ECO:0000313" key="2">
    <source>
        <dbReference type="EMBL" id="QSE03639.1"/>
    </source>
</evidence>
<dbReference type="EMBL" id="MW052370">
    <property type="protein sequence ID" value="QSE03639.1"/>
    <property type="molecule type" value="Genomic_DNA"/>
</dbReference>
<organism evidence="2">
    <name type="scientific">Metchnikovella dogieli</name>
    <dbReference type="NCBI Taxonomy" id="2804710"/>
    <lineage>
        <taxon>Eukaryota</taxon>
        <taxon>Fungi</taxon>
        <taxon>Fungi incertae sedis</taxon>
        <taxon>Microsporidia</taxon>
        <taxon>Metchnikovellidae</taxon>
        <taxon>Metchnikovella</taxon>
    </lineage>
</organism>
<dbReference type="InterPro" id="IPR007196">
    <property type="entry name" value="CCR4-Not_Not1_C"/>
</dbReference>
<dbReference type="GO" id="GO:0000932">
    <property type="term" value="C:P-body"/>
    <property type="evidence" value="ECO:0007669"/>
    <property type="project" value="TreeGrafter"/>
</dbReference>
<dbReference type="PANTHER" id="PTHR13162:SF8">
    <property type="entry name" value="CCR4-NOT TRANSCRIPTION COMPLEX SUBUNIT 1"/>
    <property type="match status" value="1"/>
</dbReference>
<name>A0A896WNU2_9MICR</name>
<dbReference type="GO" id="GO:0017148">
    <property type="term" value="P:negative regulation of translation"/>
    <property type="evidence" value="ECO:0007669"/>
    <property type="project" value="InterPro"/>
</dbReference>
<dbReference type="AlphaFoldDB" id="A0A896WNU2"/>
<feature type="domain" description="CCR4-Not complex component Not1 C-terminal" evidence="1">
    <location>
        <begin position="316"/>
        <end position="428"/>
    </location>
</feature>
<dbReference type="GO" id="GO:0060090">
    <property type="term" value="F:molecular adaptor activity"/>
    <property type="evidence" value="ECO:0007669"/>
    <property type="project" value="TreeGrafter"/>
</dbReference>
<dbReference type="Gene3D" id="1.25.40.800">
    <property type="match status" value="1"/>
</dbReference>
<accession>A0A896WNU2</accession>
<reference evidence="2" key="1">
    <citation type="journal article" date="2021" name="Parasitol. Res.">
        <title>Evolutionary relationships of Metchnikovella dogieli Paskerova et al., 2016 (Microsporidia: Metchnikovellidae) revealed by multigene phylogenetic analysis.</title>
        <authorList>
            <person name="Nassonova E.S."/>
            <person name="Bondarenko N.I."/>
            <person name="Paskerova G.G."/>
            <person name="Kovacikova M."/>
            <person name="Frolova E.V."/>
            <person name="Smirnov A.V."/>
        </authorList>
    </citation>
    <scope>NUCLEOTIDE SEQUENCE</scope>
    <source>
        <strain evidence="2">WSBS2016</strain>
    </source>
</reference>
<feature type="domain" description="CCR4-Not complex component Not1 C-terminal" evidence="1">
    <location>
        <begin position="123"/>
        <end position="279"/>
    </location>
</feature>
<dbReference type="GO" id="GO:0030015">
    <property type="term" value="C:CCR4-NOT core complex"/>
    <property type="evidence" value="ECO:0007669"/>
    <property type="project" value="InterPro"/>
</dbReference>
<dbReference type="PANTHER" id="PTHR13162">
    <property type="entry name" value="CCR4-NOT TRANSCRIPTION COMPLEX"/>
    <property type="match status" value="1"/>
</dbReference>
<evidence type="ECO:0000259" key="1">
    <source>
        <dbReference type="Pfam" id="PF04054"/>
    </source>
</evidence>
<proteinExistence type="predicted"/>